<reference evidence="1 2" key="1">
    <citation type="submission" date="2016-05" db="EMBL/GenBank/DDBJ databases">
        <title>Microbial solvent formation.</title>
        <authorList>
            <person name="Poehlein A."/>
            <person name="Montoya Solano J.D."/>
            <person name="Flitsch S."/>
            <person name="Krabben P."/>
            <person name="Duerre P."/>
            <person name="Daniel R."/>
        </authorList>
    </citation>
    <scope>NUCLEOTIDE SEQUENCE [LARGE SCALE GENOMIC DNA]</scope>
    <source>
        <strain evidence="1 2">DSM 2619</strain>
    </source>
</reference>
<evidence type="ECO:0008006" key="3">
    <source>
        <dbReference type="Google" id="ProtNLM"/>
    </source>
</evidence>
<gene>
    <name evidence="1" type="ORF">CLPUN_44800</name>
</gene>
<dbReference type="Proteomes" id="UP000190890">
    <property type="component" value="Unassembled WGS sequence"/>
</dbReference>
<dbReference type="AlphaFoldDB" id="A0A1S8T7I7"/>
<evidence type="ECO:0000313" key="1">
    <source>
        <dbReference type="EMBL" id="OOM73584.1"/>
    </source>
</evidence>
<keyword evidence="2" id="KW-1185">Reference proteome</keyword>
<sequence>MNINRLILFITIISLSLSLLSCNSDRSMLKERISELNTNDDNKVADTHLQKIIEALENKDKEGLKKMFSPNALKEANDIDGGIDYIMEFYKGKMKSRDKCTIPSTDLVEDGERKSELDCKYIVITNEDTYIVFFIDQKVDTKNLDNVGLYMLQIIKKSDREKEFDWGGDKTKCAGIYRPDTVK</sequence>
<dbReference type="Gene3D" id="3.10.450.50">
    <property type="match status" value="1"/>
</dbReference>
<comment type="caution">
    <text evidence="1">The sequence shown here is derived from an EMBL/GenBank/DDBJ whole genome shotgun (WGS) entry which is preliminary data.</text>
</comment>
<evidence type="ECO:0000313" key="2">
    <source>
        <dbReference type="Proteomes" id="UP000190890"/>
    </source>
</evidence>
<dbReference type="PROSITE" id="PS51257">
    <property type="entry name" value="PROKAR_LIPOPROTEIN"/>
    <property type="match status" value="1"/>
</dbReference>
<dbReference type="Pfam" id="PF17117">
    <property type="entry name" value="DUF5104"/>
    <property type="match status" value="1"/>
</dbReference>
<name>A0A1S8T7I7_9CLOT</name>
<dbReference type="OrthoDB" id="2071028at2"/>
<protein>
    <recommendedName>
        <fullName evidence="3">DUF5104 domain-containing protein</fullName>
    </recommendedName>
</protein>
<dbReference type="EMBL" id="LZZM01000213">
    <property type="protein sequence ID" value="OOM73584.1"/>
    <property type="molecule type" value="Genomic_DNA"/>
</dbReference>
<proteinExistence type="predicted"/>
<dbReference type="InterPro" id="IPR031344">
    <property type="entry name" value="DUF5104"/>
</dbReference>
<organism evidence="1 2">
    <name type="scientific">Clostridium puniceum</name>
    <dbReference type="NCBI Taxonomy" id="29367"/>
    <lineage>
        <taxon>Bacteria</taxon>
        <taxon>Bacillati</taxon>
        <taxon>Bacillota</taxon>
        <taxon>Clostridia</taxon>
        <taxon>Eubacteriales</taxon>
        <taxon>Clostridiaceae</taxon>
        <taxon>Clostridium</taxon>
    </lineage>
</organism>
<accession>A0A1S8T7I7</accession>